<accession>A0AAV9W3B7</accession>
<evidence type="ECO:0000313" key="2">
    <source>
        <dbReference type="Proteomes" id="UP001370758"/>
    </source>
</evidence>
<evidence type="ECO:0008006" key="3">
    <source>
        <dbReference type="Google" id="ProtNLM"/>
    </source>
</evidence>
<comment type="caution">
    <text evidence="1">The sequence shown here is derived from an EMBL/GenBank/DDBJ whole genome shotgun (WGS) entry which is preliminary data.</text>
</comment>
<reference evidence="1 2" key="1">
    <citation type="submission" date="2023-08" db="EMBL/GenBank/DDBJ databases">
        <authorList>
            <person name="Palmer J.M."/>
        </authorList>
    </citation>
    <scope>NUCLEOTIDE SEQUENCE [LARGE SCALE GENOMIC DNA]</scope>
    <source>
        <strain evidence="1 2">TWF481</strain>
    </source>
</reference>
<evidence type="ECO:0000313" key="1">
    <source>
        <dbReference type="EMBL" id="KAK6501431.1"/>
    </source>
</evidence>
<keyword evidence="2" id="KW-1185">Reference proteome</keyword>
<name>A0AAV9W3B7_9PEZI</name>
<proteinExistence type="predicted"/>
<gene>
    <name evidence="1" type="ORF">TWF481_009269</name>
</gene>
<dbReference type="AlphaFoldDB" id="A0AAV9W3B7"/>
<dbReference type="Proteomes" id="UP001370758">
    <property type="component" value="Unassembled WGS sequence"/>
</dbReference>
<protein>
    <recommendedName>
        <fullName evidence="3">BTB domain-containing protein</fullName>
    </recommendedName>
</protein>
<sequence length="192" mass="21189">MHEAKTRKVNLSLEIDTRLAFERFMQWCYFGYYIYYPGNSKKNPPLLWIDAAVYVFAERILCSGLKDFALNQAQALCGTKDAATIQANLSNLPDVIEFVYKNTVDGSGLDIGSLVVSSLQDDAAGEEASKKPKDGFRSLLASASARSLDRLRLQPAFMKVHRSLPDFAADVLFFVQQSPGGHPSGQSSCIIN</sequence>
<dbReference type="EMBL" id="JAVHJL010000006">
    <property type="protein sequence ID" value="KAK6501431.1"/>
    <property type="molecule type" value="Genomic_DNA"/>
</dbReference>
<organism evidence="1 2">
    <name type="scientific">Arthrobotrys musiformis</name>
    <dbReference type="NCBI Taxonomy" id="47236"/>
    <lineage>
        <taxon>Eukaryota</taxon>
        <taxon>Fungi</taxon>
        <taxon>Dikarya</taxon>
        <taxon>Ascomycota</taxon>
        <taxon>Pezizomycotina</taxon>
        <taxon>Orbiliomycetes</taxon>
        <taxon>Orbiliales</taxon>
        <taxon>Orbiliaceae</taxon>
        <taxon>Arthrobotrys</taxon>
    </lineage>
</organism>